<feature type="domain" description="DUF4384" evidence="4">
    <location>
        <begin position="335"/>
        <end position="412"/>
    </location>
</feature>
<keyword evidence="6" id="KW-1185">Reference proteome</keyword>
<evidence type="ECO:0000313" key="5">
    <source>
        <dbReference type="EMBL" id="MFD2865435.1"/>
    </source>
</evidence>
<dbReference type="SUPFAM" id="SSF54001">
    <property type="entry name" value="Cysteine proteinases"/>
    <property type="match status" value="1"/>
</dbReference>
<evidence type="ECO:0000256" key="1">
    <source>
        <dbReference type="ARBA" id="ARBA00008455"/>
    </source>
</evidence>
<dbReference type="InterPro" id="IPR025493">
    <property type="entry name" value="DUF4384"/>
</dbReference>
<dbReference type="RefSeq" id="WP_377127748.1">
    <property type="nucleotide sequence ID" value="NZ_JBHUON010000013.1"/>
</dbReference>
<evidence type="ECO:0000256" key="2">
    <source>
        <dbReference type="SAM" id="SignalP"/>
    </source>
</evidence>
<evidence type="ECO:0000313" key="6">
    <source>
        <dbReference type="Proteomes" id="UP001597601"/>
    </source>
</evidence>
<reference evidence="6" key="1">
    <citation type="journal article" date="2019" name="Int. J. Syst. Evol. Microbiol.">
        <title>The Global Catalogue of Microorganisms (GCM) 10K type strain sequencing project: providing services to taxonomists for standard genome sequencing and annotation.</title>
        <authorList>
            <consortium name="The Broad Institute Genomics Platform"/>
            <consortium name="The Broad Institute Genome Sequencing Center for Infectious Disease"/>
            <person name="Wu L."/>
            <person name="Ma J."/>
        </authorList>
    </citation>
    <scope>NUCLEOTIDE SEQUENCE [LARGE SCALE GENOMIC DNA]</scope>
    <source>
        <strain evidence="6">KCTC 52232</strain>
    </source>
</reference>
<dbReference type="EMBL" id="JBHUON010000013">
    <property type="protein sequence ID" value="MFD2865435.1"/>
    <property type="molecule type" value="Genomic_DNA"/>
</dbReference>
<protein>
    <submittedName>
        <fullName evidence="5">C1 family peptidase</fullName>
    </submittedName>
</protein>
<dbReference type="InterPro" id="IPR038765">
    <property type="entry name" value="Papain-like_cys_pep_sf"/>
</dbReference>
<keyword evidence="2" id="KW-0732">Signal</keyword>
<proteinExistence type="inferred from homology"/>
<organism evidence="5 6">
    <name type="scientific">Mucilaginibacter antarcticus</name>
    <dbReference type="NCBI Taxonomy" id="1855725"/>
    <lineage>
        <taxon>Bacteria</taxon>
        <taxon>Pseudomonadati</taxon>
        <taxon>Bacteroidota</taxon>
        <taxon>Sphingobacteriia</taxon>
        <taxon>Sphingobacteriales</taxon>
        <taxon>Sphingobacteriaceae</taxon>
        <taxon>Mucilaginibacter</taxon>
    </lineage>
</organism>
<feature type="domain" description="Peptidase C1A papain C-terminal" evidence="3">
    <location>
        <begin position="119"/>
        <end position="263"/>
    </location>
</feature>
<dbReference type="InterPro" id="IPR000668">
    <property type="entry name" value="Peptidase_C1A_C"/>
</dbReference>
<comment type="similarity">
    <text evidence="1">Belongs to the peptidase C1 family.</text>
</comment>
<dbReference type="InterPro" id="IPR013128">
    <property type="entry name" value="Peptidase_C1A"/>
</dbReference>
<sequence>MKIPIRALYFAVLFCFGVCGAANAQFATGLDFDDDGYQQVPKKATLTRALTVLPAKASIKQYAPYPKSQEQFGTCVAWSGAYCGRTIIEAIKNNWTDRNYITANAFSPAFLFRLLEPNDAVCKGGANVEDAFSLMKNRGAIPFSALPVQCVSNLTAEQLSLAANAKIKDFVRLFDIGAAENLKVQSVKKSIAEKNPVVIAIRVAPSFQTARNCWLPVETPAANMGGHAMCVVGFDDNMYGGAFEIQNSWGQTWGNMGYIWIRYADFANFVKYAFEFVDPPIIAPNVTDLSGEIKLALAGNTEMPANLLVSTRGLKVVSANKTAQPLTIYKTNGAYTAGTNFRIYLSNDQPAYVYAISSDLSNEITRIFPYEDGISAALSYKKNAVAIPDEDHFIQFDDKPGTDFLCVLYSKNELNINQLIKQVSTQTGTFNEKVFKALGDRLVAPADINFSTDKIAFKGISKGKEVIAMMVELDHK</sequence>
<dbReference type="CDD" id="cd02619">
    <property type="entry name" value="Peptidase_C1"/>
    <property type="match status" value="1"/>
</dbReference>
<evidence type="ECO:0000259" key="4">
    <source>
        <dbReference type="Pfam" id="PF14326"/>
    </source>
</evidence>
<dbReference type="Gene3D" id="3.90.70.10">
    <property type="entry name" value="Cysteine proteinases"/>
    <property type="match status" value="1"/>
</dbReference>
<comment type="caution">
    <text evidence="5">The sequence shown here is derived from an EMBL/GenBank/DDBJ whole genome shotgun (WGS) entry which is preliminary data.</text>
</comment>
<name>A0ABW5XNS4_9SPHI</name>
<dbReference type="PANTHER" id="PTHR12411">
    <property type="entry name" value="CYSTEINE PROTEASE FAMILY C1-RELATED"/>
    <property type="match status" value="1"/>
</dbReference>
<dbReference type="Pfam" id="PF14326">
    <property type="entry name" value="DUF4384"/>
    <property type="match status" value="1"/>
</dbReference>
<dbReference type="Pfam" id="PF00112">
    <property type="entry name" value="Peptidase_C1"/>
    <property type="match status" value="1"/>
</dbReference>
<feature type="chain" id="PRO_5047109479" evidence="2">
    <location>
        <begin position="25"/>
        <end position="476"/>
    </location>
</feature>
<dbReference type="Proteomes" id="UP001597601">
    <property type="component" value="Unassembled WGS sequence"/>
</dbReference>
<evidence type="ECO:0000259" key="3">
    <source>
        <dbReference type="Pfam" id="PF00112"/>
    </source>
</evidence>
<feature type="signal peptide" evidence="2">
    <location>
        <begin position="1"/>
        <end position="24"/>
    </location>
</feature>
<gene>
    <name evidence="5" type="ORF">ACFSYC_12110</name>
</gene>
<accession>A0ABW5XNS4</accession>